<accession>A0A1V1NVZ3</accession>
<sequence length="76" mass="8912">MFLQYDHLIHHTWFGLKIFDQILLTSFEPFQVMDLLCTTKAFRNNPNIGLKNYRLHPDKGAPLVLTFITPAFMYPA</sequence>
<reference evidence="2" key="1">
    <citation type="submission" date="2012-11" db="EMBL/GenBank/DDBJ databases">
        <authorList>
            <person name="Lucero-Rivera Y.E."/>
            <person name="Tovar-Ramirez D."/>
        </authorList>
    </citation>
    <scope>NUCLEOTIDE SEQUENCE [LARGE SCALE GENOMIC DNA]</scope>
    <source>
        <strain evidence="2">Araruama</strain>
    </source>
</reference>
<evidence type="ECO:0000313" key="1">
    <source>
        <dbReference type="EMBL" id="ETR66728.1"/>
    </source>
</evidence>
<dbReference type="Proteomes" id="UP000189670">
    <property type="component" value="Unassembled WGS sequence"/>
</dbReference>
<name>A0A1V1NVZ3_9BACT</name>
<gene>
    <name evidence="1" type="ORF">OMM_12423</name>
</gene>
<dbReference type="EMBL" id="ATBP01001786">
    <property type="protein sequence ID" value="ETR66728.1"/>
    <property type="molecule type" value="Genomic_DNA"/>
</dbReference>
<evidence type="ECO:0000313" key="2">
    <source>
        <dbReference type="Proteomes" id="UP000189670"/>
    </source>
</evidence>
<protein>
    <submittedName>
        <fullName evidence="1">Uncharacterized protein</fullName>
    </submittedName>
</protein>
<comment type="caution">
    <text evidence="1">The sequence shown here is derived from an EMBL/GenBank/DDBJ whole genome shotgun (WGS) entry which is preliminary data.</text>
</comment>
<proteinExistence type="predicted"/>
<organism evidence="1 2">
    <name type="scientific">Candidatus Magnetoglobus multicellularis str. Araruama</name>
    <dbReference type="NCBI Taxonomy" id="890399"/>
    <lineage>
        <taxon>Bacteria</taxon>
        <taxon>Pseudomonadati</taxon>
        <taxon>Thermodesulfobacteriota</taxon>
        <taxon>Desulfobacteria</taxon>
        <taxon>Desulfobacterales</taxon>
        <taxon>Desulfobacteraceae</taxon>
        <taxon>Candidatus Magnetoglobus</taxon>
    </lineage>
</organism>
<dbReference type="AlphaFoldDB" id="A0A1V1NVZ3"/>